<proteinExistence type="inferred from homology"/>
<evidence type="ECO:0000256" key="6">
    <source>
        <dbReference type="ARBA" id="ARBA00022692"/>
    </source>
</evidence>
<keyword evidence="4" id="KW-1003">Cell membrane</keyword>
<comment type="similarity">
    <text evidence="3 10">Belongs to the FliL family.</text>
</comment>
<keyword evidence="11" id="KW-0966">Cell projection</keyword>
<reference evidence="11 12" key="1">
    <citation type="submission" date="2020-10" db="EMBL/GenBank/DDBJ databases">
        <title>Phylogeny of dyella-like bacteria.</title>
        <authorList>
            <person name="Fu J."/>
        </authorList>
    </citation>
    <scope>NUCLEOTIDE SEQUENCE [LARGE SCALE GENOMIC DNA]</scope>
    <source>
        <strain evidence="11 12">BB4</strain>
    </source>
</reference>
<dbReference type="Proteomes" id="UP001620408">
    <property type="component" value="Unassembled WGS sequence"/>
</dbReference>
<keyword evidence="11" id="KW-0282">Flagellum</keyword>
<evidence type="ECO:0000256" key="1">
    <source>
        <dbReference type="ARBA" id="ARBA00002254"/>
    </source>
</evidence>
<keyword evidence="8 10" id="KW-1133">Transmembrane helix</keyword>
<keyword evidence="5 10" id="KW-0145">Chemotaxis</keyword>
<protein>
    <recommendedName>
        <fullName evidence="10">Flagellar protein FliL</fullName>
    </recommendedName>
</protein>
<keyword evidence="10" id="KW-0997">Cell inner membrane</keyword>
<dbReference type="PANTHER" id="PTHR35091">
    <property type="entry name" value="FLAGELLAR PROTEIN FLIL"/>
    <property type="match status" value="1"/>
</dbReference>
<evidence type="ECO:0000256" key="8">
    <source>
        <dbReference type="ARBA" id="ARBA00022989"/>
    </source>
</evidence>
<comment type="function">
    <text evidence="1 10">Controls the rotational direction of flagella during chemotaxis.</text>
</comment>
<evidence type="ECO:0000256" key="4">
    <source>
        <dbReference type="ARBA" id="ARBA00022475"/>
    </source>
</evidence>
<dbReference type="InterPro" id="IPR005503">
    <property type="entry name" value="FliL"/>
</dbReference>
<accession>A0ABW8K3U1</accession>
<evidence type="ECO:0000256" key="9">
    <source>
        <dbReference type="ARBA" id="ARBA00023136"/>
    </source>
</evidence>
<gene>
    <name evidence="11" type="ORF">ISS97_04935</name>
</gene>
<comment type="subcellular location">
    <subcellularLocation>
        <location evidence="10">Cell inner membrane</location>
    </subcellularLocation>
    <subcellularLocation>
        <location evidence="2">Cell membrane</location>
        <topology evidence="2">Single-pass membrane protein</topology>
    </subcellularLocation>
</comment>
<keyword evidence="12" id="KW-1185">Reference proteome</keyword>
<keyword evidence="9 10" id="KW-0472">Membrane</keyword>
<dbReference type="EMBL" id="JADIKD010000007">
    <property type="protein sequence ID" value="MFK2916598.1"/>
    <property type="molecule type" value="Genomic_DNA"/>
</dbReference>
<evidence type="ECO:0000313" key="12">
    <source>
        <dbReference type="Proteomes" id="UP001620408"/>
    </source>
</evidence>
<sequence>MSNAEQVPAEVPATKAGGGRGVVVILAVALLVVSAVCGYALYTLRSHGAAAEGHAADAKAADKPKGPELYLQLDPAFVVNFQKADSLSYLQVGVTLMAHDPAAIQAAKDADPVIRNALVMLFSSQDYTALVDTAGKQKLQSKALSAVQKIVEDKLGRPGVDALYFTSFVMQ</sequence>
<keyword evidence="11" id="KW-0969">Cilium</keyword>
<evidence type="ECO:0000313" key="11">
    <source>
        <dbReference type="EMBL" id="MFK2916598.1"/>
    </source>
</evidence>
<keyword evidence="6 10" id="KW-0812">Transmembrane</keyword>
<evidence type="ECO:0000256" key="2">
    <source>
        <dbReference type="ARBA" id="ARBA00004162"/>
    </source>
</evidence>
<name>A0ABW8K3U1_9GAMM</name>
<organism evidence="11 12">
    <name type="scientific">Dyella koreensis</name>
    <dbReference type="NCBI Taxonomy" id="311235"/>
    <lineage>
        <taxon>Bacteria</taxon>
        <taxon>Pseudomonadati</taxon>
        <taxon>Pseudomonadota</taxon>
        <taxon>Gammaproteobacteria</taxon>
        <taxon>Lysobacterales</taxon>
        <taxon>Rhodanobacteraceae</taxon>
        <taxon>Dyella</taxon>
    </lineage>
</organism>
<evidence type="ECO:0000256" key="3">
    <source>
        <dbReference type="ARBA" id="ARBA00008281"/>
    </source>
</evidence>
<dbReference type="PANTHER" id="PTHR35091:SF2">
    <property type="entry name" value="FLAGELLAR PROTEIN FLIL"/>
    <property type="match status" value="1"/>
</dbReference>
<evidence type="ECO:0000256" key="5">
    <source>
        <dbReference type="ARBA" id="ARBA00022500"/>
    </source>
</evidence>
<comment type="caution">
    <text evidence="11">The sequence shown here is derived from an EMBL/GenBank/DDBJ whole genome shotgun (WGS) entry which is preliminary data.</text>
</comment>
<keyword evidence="7 10" id="KW-0283">Flagellar rotation</keyword>
<evidence type="ECO:0000256" key="10">
    <source>
        <dbReference type="RuleBase" id="RU364125"/>
    </source>
</evidence>
<dbReference type="RefSeq" id="WP_379985963.1">
    <property type="nucleotide sequence ID" value="NZ_JADIKD010000007.1"/>
</dbReference>
<evidence type="ECO:0000256" key="7">
    <source>
        <dbReference type="ARBA" id="ARBA00022779"/>
    </source>
</evidence>
<dbReference type="Pfam" id="PF03748">
    <property type="entry name" value="FliL"/>
    <property type="match status" value="1"/>
</dbReference>
<feature type="transmembrane region" description="Helical" evidence="10">
    <location>
        <begin position="20"/>
        <end position="42"/>
    </location>
</feature>